<dbReference type="PROSITE" id="PS51375">
    <property type="entry name" value="PPR"/>
    <property type="match status" value="8"/>
</dbReference>
<feature type="repeat" description="PPR" evidence="2">
    <location>
        <begin position="256"/>
        <end position="290"/>
    </location>
</feature>
<dbReference type="PANTHER" id="PTHR47935:SF1">
    <property type="entry name" value="PENTATRICOPEPTIDE REPEAT-CONTAINING PROTEIN MRL1, CHLOROPLASTIC"/>
    <property type="match status" value="1"/>
</dbReference>
<dbReference type="Pfam" id="PF13812">
    <property type="entry name" value="PPR_3"/>
    <property type="match status" value="1"/>
</dbReference>
<dbReference type="Gramene" id="EFJ31203">
    <property type="protein sequence ID" value="EFJ31203"/>
    <property type="gene ID" value="SELMODRAFT_169254"/>
</dbReference>
<dbReference type="HOGENOM" id="CLU_013267_0_0_1"/>
<protein>
    <recommendedName>
        <fullName evidence="4">PROP1-like PPR domain-containing protein</fullName>
    </recommendedName>
</protein>
<dbReference type="EMBL" id="GL377574">
    <property type="protein sequence ID" value="EFJ31203.1"/>
    <property type="molecule type" value="Genomic_DNA"/>
</dbReference>
<evidence type="ECO:0000256" key="2">
    <source>
        <dbReference type="PROSITE-ProRule" id="PRU00708"/>
    </source>
</evidence>
<keyword evidence="6" id="KW-1185">Reference proteome</keyword>
<dbReference type="OMA" id="CLQMFDN"/>
<feature type="repeat" description="PPR" evidence="2">
    <location>
        <begin position="396"/>
        <end position="430"/>
    </location>
</feature>
<sequence>MLDTLTICLNRRIRESLEVLEEMEKKGTLDMNKVYHARFYQECKRQLAVEEAFRYTGLIKSPTLSTYNMLLSVCCNAGDMNGAFGAFAALKRAGFKPDCMIYTTLISTCSKALKTDLVFQARNPGPILHWTNSVLAQVYREMESVGVEANLLTYGAIIDGCARTGELAKAFGIYRIMLSKKIKPDRVIFNSLINACGRSGAVKRAFEVFTELKSENPINPNHVTMCSLIDACSKAGDGDSAYEVYTMMRKRGIGGCPEPYTAAVHACSSSGNLERAFSIYDDMKKDGVKPDEIFFSALIDVAGHASKIDCAFDVLQEVEKYSLVPGPVIFSSLMGVCSNTGNWEKAIFLYENIQAVGIRPSVSTLNALMTALCRGKQFQNALQSLEELKEAGVSPNQLTYSILLEACEKENEAGIALNLYTHAIADGIVPNLAMCDNIIGICLEGIRSSIGPPKLASSVNPLWMVDDNQKPHGQWLSWALACFRQTLSGGAQPTLPVLSRLLACLRIPESSERADTGLVFQTSSPNKHLVEGFGVYDPRASALYEEASSIGVVPAFKCDGEPIVFEADGLPIYTAEVCLLTILKALRRRCAAGAELPFVTIKFETTRKSVILPDGRVKAITVTRRNGQALAALLRKLKLRFNGKESLGKIRLHPAALSQWFKPSVATPSPSSPAKARVDHANLGVLPRPIMLGKSIAEQQRAIRMGTPLPSERRQGSSLNHRFRKISPNQE</sequence>
<evidence type="ECO:0000256" key="1">
    <source>
        <dbReference type="ARBA" id="ARBA00022737"/>
    </source>
</evidence>
<dbReference type="InterPro" id="IPR053303">
    <property type="entry name" value="Chloroplast_PPR"/>
</dbReference>
<accession>D8R9S8</accession>
<dbReference type="Gene3D" id="1.25.40.10">
    <property type="entry name" value="Tetratricopeptide repeat domain"/>
    <property type="match status" value="4"/>
</dbReference>
<dbReference type="Pfam" id="PF17177">
    <property type="entry name" value="PPR_long"/>
    <property type="match status" value="1"/>
</dbReference>
<dbReference type="Pfam" id="PF13041">
    <property type="entry name" value="PPR_2"/>
    <property type="match status" value="1"/>
</dbReference>
<dbReference type="GO" id="GO:0048255">
    <property type="term" value="P:mRNA stabilization"/>
    <property type="evidence" value="ECO:0000318"/>
    <property type="project" value="GO_Central"/>
</dbReference>
<proteinExistence type="predicted"/>
<feature type="repeat" description="PPR" evidence="2">
    <location>
        <begin position="150"/>
        <end position="184"/>
    </location>
</feature>
<evidence type="ECO:0000313" key="5">
    <source>
        <dbReference type="EMBL" id="EFJ31203.1"/>
    </source>
</evidence>
<feature type="repeat" description="PPR" evidence="2">
    <location>
        <begin position="185"/>
        <end position="215"/>
    </location>
</feature>
<feature type="region of interest" description="Disordered" evidence="3">
    <location>
        <begin position="703"/>
        <end position="731"/>
    </location>
</feature>
<dbReference type="InParanoid" id="D8R9S8"/>
<dbReference type="AlphaFoldDB" id="D8R9S8"/>
<feature type="domain" description="PROP1-like PPR" evidence="4">
    <location>
        <begin position="260"/>
        <end position="410"/>
    </location>
</feature>
<dbReference type="Proteomes" id="UP000001514">
    <property type="component" value="Unassembled WGS sequence"/>
</dbReference>
<keyword evidence="1" id="KW-0677">Repeat</keyword>
<dbReference type="eggNOG" id="KOG4197">
    <property type="taxonomic scope" value="Eukaryota"/>
</dbReference>
<reference evidence="5 6" key="1">
    <citation type="journal article" date="2011" name="Science">
        <title>The Selaginella genome identifies genetic changes associated with the evolution of vascular plants.</title>
        <authorList>
            <person name="Banks J.A."/>
            <person name="Nishiyama T."/>
            <person name="Hasebe M."/>
            <person name="Bowman J.L."/>
            <person name="Gribskov M."/>
            <person name="dePamphilis C."/>
            <person name="Albert V.A."/>
            <person name="Aono N."/>
            <person name="Aoyama T."/>
            <person name="Ambrose B.A."/>
            <person name="Ashton N.W."/>
            <person name="Axtell M.J."/>
            <person name="Barker E."/>
            <person name="Barker M.S."/>
            <person name="Bennetzen J.L."/>
            <person name="Bonawitz N.D."/>
            <person name="Chapple C."/>
            <person name="Cheng C."/>
            <person name="Correa L.G."/>
            <person name="Dacre M."/>
            <person name="DeBarry J."/>
            <person name="Dreyer I."/>
            <person name="Elias M."/>
            <person name="Engstrom E.M."/>
            <person name="Estelle M."/>
            <person name="Feng L."/>
            <person name="Finet C."/>
            <person name="Floyd S.K."/>
            <person name="Frommer W.B."/>
            <person name="Fujita T."/>
            <person name="Gramzow L."/>
            <person name="Gutensohn M."/>
            <person name="Harholt J."/>
            <person name="Hattori M."/>
            <person name="Heyl A."/>
            <person name="Hirai T."/>
            <person name="Hiwatashi Y."/>
            <person name="Ishikawa M."/>
            <person name="Iwata M."/>
            <person name="Karol K.G."/>
            <person name="Koehler B."/>
            <person name="Kolukisaoglu U."/>
            <person name="Kubo M."/>
            <person name="Kurata T."/>
            <person name="Lalonde S."/>
            <person name="Li K."/>
            <person name="Li Y."/>
            <person name="Litt A."/>
            <person name="Lyons E."/>
            <person name="Manning G."/>
            <person name="Maruyama T."/>
            <person name="Michael T.P."/>
            <person name="Mikami K."/>
            <person name="Miyazaki S."/>
            <person name="Morinaga S."/>
            <person name="Murata T."/>
            <person name="Mueller-Roeber B."/>
            <person name="Nelson D.R."/>
            <person name="Obara M."/>
            <person name="Oguri Y."/>
            <person name="Olmstead R.G."/>
            <person name="Onodera N."/>
            <person name="Petersen B.L."/>
            <person name="Pils B."/>
            <person name="Prigge M."/>
            <person name="Rensing S.A."/>
            <person name="Riano-Pachon D.M."/>
            <person name="Roberts A.W."/>
            <person name="Sato Y."/>
            <person name="Scheller H.V."/>
            <person name="Schulz B."/>
            <person name="Schulz C."/>
            <person name="Shakirov E.V."/>
            <person name="Shibagaki N."/>
            <person name="Shinohara N."/>
            <person name="Shippen D.E."/>
            <person name="Soerensen I."/>
            <person name="Sotooka R."/>
            <person name="Sugimoto N."/>
            <person name="Sugita M."/>
            <person name="Sumikawa N."/>
            <person name="Tanurdzic M."/>
            <person name="Theissen G."/>
            <person name="Ulvskov P."/>
            <person name="Wakazuki S."/>
            <person name="Weng J.K."/>
            <person name="Willats W.W."/>
            <person name="Wipf D."/>
            <person name="Wolf P.G."/>
            <person name="Yang L."/>
            <person name="Zimmer A.D."/>
            <person name="Zhu Q."/>
            <person name="Mitros T."/>
            <person name="Hellsten U."/>
            <person name="Loque D."/>
            <person name="Otillar R."/>
            <person name="Salamov A."/>
            <person name="Schmutz J."/>
            <person name="Shapiro H."/>
            <person name="Lindquist E."/>
            <person name="Lucas S."/>
            <person name="Rokhsar D."/>
            <person name="Grigoriev I.V."/>
        </authorList>
    </citation>
    <scope>NUCLEOTIDE SEQUENCE [LARGE SCALE GENOMIC DNA]</scope>
</reference>
<feature type="repeat" description="PPR" evidence="2">
    <location>
        <begin position="221"/>
        <end position="255"/>
    </location>
</feature>
<dbReference type="FunCoup" id="D8R9S8">
    <property type="interactions" value="1899"/>
</dbReference>
<dbReference type="InterPro" id="IPR011990">
    <property type="entry name" value="TPR-like_helical_dom_sf"/>
</dbReference>
<feature type="repeat" description="PPR" evidence="2">
    <location>
        <begin position="361"/>
        <end position="395"/>
    </location>
</feature>
<dbReference type="NCBIfam" id="TIGR00756">
    <property type="entry name" value="PPR"/>
    <property type="match status" value="7"/>
</dbReference>
<dbReference type="KEGG" id="smo:SELMODRAFT_169254"/>
<organism evidence="6">
    <name type="scientific">Selaginella moellendorffii</name>
    <name type="common">Spikemoss</name>
    <dbReference type="NCBI Taxonomy" id="88036"/>
    <lineage>
        <taxon>Eukaryota</taxon>
        <taxon>Viridiplantae</taxon>
        <taxon>Streptophyta</taxon>
        <taxon>Embryophyta</taxon>
        <taxon>Tracheophyta</taxon>
        <taxon>Lycopodiopsida</taxon>
        <taxon>Selaginellales</taxon>
        <taxon>Selaginellaceae</taxon>
        <taxon>Selaginella</taxon>
    </lineage>
</organism>
<dbReference type="InterPro" id="IPR033443">
    <property type="entry name" value="PROP1-like_PPR_dom"/>
</dbReference>
<feature type="repeat" description="PPR" evidence="2">
    <location>
        <begin position="326"/>
        <end position="360"/>
    </location>
</feature>
<gene>
    <name evidence="5" type="ORF">SELMODRAFT_169254</name>
</gene>
<name>D8R9S8_SELML</name>
<evidence type="ECO:0000259" key="4">
    <source>
        <dbReference type="Pfam" id="PF17177"/>
    </source>
</evidence>
<dbReference type="Pfam" id="PF01535">
    <property type="entry name" value="PPR"/>
    <property type="match status" value="2"/>
</dbReference>
<evidence type="ECO:0000256" key="3">
    <source>
        <dbReference type="SAM" id="MobiDB-lite"/>
    </source>
</evidence>
<dbReference type="PANTHER" id="PTHR47935">
    <property type="entry name" value="PENTATRICOPEPTIDE REPEAT-CONTAINING PROTEIN MRL1, CHLOROPLASTIC"/>
    <property type="match status" value="1"/>
</dbReference>
<feature type="repeat" description="PPR" evidence="2">
    <location>
        <begin position="63"/>
        <end position="97"/>
    </location>
</feature>
<evidence type="ECO:0000313" key="6">
    <source>
        <dbReference type="Proteomes" id="UP000001514"/>
    </source>
</evidence>
<dbReference type="InterPro" id="IPR002885">
    <property type="entry name" value="PPR_rpt"/>
</dbReference>